<reference evidence="3" key="1">
    <citation type="submission" date="2021-01" db="EMBL/GenBank/DDBJ databases">
        <authorList>
            <consortium name="Genoscope - CEA"/>
            <person name="William W."/>
        </authorList>
    </citation>
    <scope>NUCLEOTIDE SEQUENCE</scope>
</reference>
<dbReference type="AlphaFoldDB" id="A0A8S1RT96"/>
<dbReference type="CDD" id="cd06464">
    <property type="entry name" value="ACD_sHsps-like"/>
    <property type="match status" value="1"/>
</dbReference>
<dbReference type="PANTHER" id="PTHR34726">
    <property type="entry name" value="GBP DOMAIN-CONTAINING PROTEIN"/>
    <property type="match status" value="1"/>
</dbReference>
<dbReference type="PANTHER" id="PTHR34726:SF3">
    <property type="entry name" value="GUANYLATE-BINDING PROTEIN N-TERMINAL DOMAIN-CONTAINING PROTEIN-RELATED"/>
    <property type="match status" value="1"/>
</dbReference>
<proteinExistence type="inferred from homology"/>
<comment type="similarity">
    <text evidence="1">Belongs to the small heat shock protein (HSP20) family.</text>
</comment>
<organism evidence="3 4">
    <name type="scientific">Paramecium sonneborni</name>
    <dbReference type="NCBI Taxonomy" id="65129"/>
    <lineage>
        <taxon>Eukaryota</taxon>
        <taxon>Sar</taxon>
        <taxon>Alveolata</taxon>
        <taxon>Ciliophora</taxon>
        <taxon>Intramacronucleata</taxon>
        <taxon>Oligohymenophorea</taxon>
        <taxon>Peniculida</taxon>
        <taxon>Parameciidae</taxon>
        <taxon>Paramecium</taxon>
    </lineage>
</organism>
<dbReference type="InterPro" id="IPR002068">
    <property type="entry name" value="A-crystallin/Hsp20_dom"/>
</dbReference>
<keyword evidence="4" id="KW-1185">Reference proteome</keyword>
<feature type="domain" description="SHSP" evidence="2">
    <location>
        <begin position="175"/>
        <end position="241"/>
    </location>
</feature>
<evidence type="ECO:0000256" key="1">
    <source>
        <dbReference type="PROSITE-ProRule" id="PRU00285"/>
    </source>
</evidence>
<protein>
    <recommendedName>
        <fullName evidence="2">SHSP domain-containing protein</fullName>
    </recommendedName>
</protein>
<gene>
    <name evidence="3" type="ORF">PSON_ATCC_30995.1.T3050003</name>
</gene>
<dbReference type="PROSITE" id="PS01031">
    <property type="entry name" value="SHSP"/>
    <property type="match status" value="1"/>
</dbReference>
<name>A0A8S1RT96_9CILI</name>
<dbReference type="EMBL" id="CAJJDN010000305">
    <property type="protein sequence ID" value="CAD8130583.1"/>
    <property type="molecule type" value="Genomic_DNA"/>
</dbReference>
<accession>A0A8S1RT96</accession>
<dbReference type="Proteomes" id="UP000692954">
    <property type="component" value="Unassembled WGS sequence"/>
</dbReference>
<comment type="caution">
    <text evidence="3">The sequence shown here is derived from an EMBL/GenBank/DDBJ whole genome shotgun (WGS) entry which is preliminary data.</text>
</comment>
<sequence length="241" mass="28088">MISLLLIKDIQIDYLDTYKIVQKTFREIIVVHNLKEVETAEILQHVWTTQVTQIYSTGGSIQRTKVVAINPRKMNFARKTCFMVQNIIYKTCLFSLDGNPWVFSLLKYWLKAVFVPVNRQFSVCENILLYATKVNIKLIDTDNTFVKKIVQMEADLQDGELKIPQTNIDQSGLILARPDSFTPATDIIANDKYIIYMDVSGIREEDIQMYRQNVVTIVKGNRKKPYPEEQSDHIKKQERKY</sequence>
<evidence type="ECO:0000313" key="3">
    <source>
        <dbReference type="EMBL" id="CAD8130583.1"/>
    </source>
</evidence>
<dbReference type="OrthoDB" id="2135133at2759"/>
<evidence type="ECO:0000313" key="4">
    <source>
        <dbReference type="Proteomes" id="UP000692954"/>
    </source>
</evidence>
<evidence type="ECO:0000259" key="2">
    <source>
        <dbReference type="PROSITE" id="PS01031"/>
    </source>
</evidence>